<protein>
    <submittedName>
        <fullName evidence="2">Dihydroxy-acid dehydratase</fullName>
    </submittedName>
</protein>
<dbReference type="Proteomes" id="UP001348149">
    <property type="component" value="Unassembled WGS sequence"/>
</dbReference>
<feature type="region of interest" description="Disordered" evidence="1">
    <location>
        <begin position="195"/>
        <end position="219"/>
    </location>
</feature>
<dbReference type="RefSeq" id="WP_326297083.1">
    <property type="nucleotide sequence ID" value="NZ_JAYLLH010000009.1"/>
</dbReference>
<sequence length="236" mass="23706">MPNSAPEARDATPAKRGFFAAFLPTDTDNGALFNSAPKPLATARVANGDVVIAGPSGYCVDPETLDDRGRQGFAVIASCRILSNGAVGPVVTPVVVTASIGPTGKEPDLPSAEALAASLEVPLLQALDAEGAVLAHLGGGGSEVIDNGDTRHWRAAMHVNDHLVGLALYAPSGSALAGPDGARFLADTVGMIRANSPKQAPATGPISGAAPESPGQQGLLPGLGVFGRLFSGRSSQ</sequence>
<evidence type="ECO:0000313" key="3">
    <source>
        <dbReference type="Proteomes" id="UP001348149"/>
    </source>
</evidence>
<reference evidence="2 3" key="1">
    <citation type="submission" date="2024-01" db="EMBL/GenBank/DDBJ databases">
        <title>Mesobacterium rodlantinim sp. nov., isolated from shallow sea hydrothermal systems off Kueishantao Island.</title>
        <authorList>
            <person name="Su Z."/>
            <person name="Tang K."/>
        </authorList>
    </citation>
    <scope>NUCLEOTIDE SEQUENCE [LARGE SCALE GENOMIC DNA]</scope>
    <source>
        <strain evidence="2 3">TK19101</strain>
    </source>
</reference>
<dbReference type="EMBL" id="JAYLLH010000009">
    <property type="protein sequence ID" value="MEC3861367.1"/>
    <property type="molecule type" value="Genomic_DNA"/>
</dbReference>
<organism evidence="2 3">
    <name type="scientific">Mesobacterium hydrothermale</name>
    <dbReference type="NCBI Taxonomy" id="3111907"/>
    <lineage>
        <taxon>Bacteria</taxon>
        <taxon>Pseudomonadati</taxon>
        <taxon>Pseudomonadota</taxon>
        <taxon>Alphaproteobacteria</taxon>
        <taxon>Rhodobacterales</taxon>
        <taxon>Roseobacteraceae</taxon>
        <taxon>Mesobacterium</taxon>
    </lineage>
</organism>
<keyword evidence="3" id="KW-1185">Reference proteome</keyword>
<comment type="caution">
    <text evidence="2">The sequence shown here is derived from an EMBL/GenBank/DDBJ whole genome shotgun (WGS) entry which is preliminary data.</text>
</comment>
<name>A0ABU6HG25_9RHOB</name>
<evidence type="ECO:0000313" key="2">
    <source>
        <dbReference type="EMBL" id="MEC3861367.1"/>
    </source>
</evidence>
<accession>A0ABU6HG25</accession>
<proteinExistence type="predicted"/>
<evidence type="ECO:0000256" key="1">
    <source>
        <dbReference type="SAM" id="MobiDB-lite"/>
    </source>
</evidence>
<gene>
    <name evidence="2" type="ORF">VK792_08725</name>
</gene>